<accession>A0ABP0JZJ6</accession>
<dbReference type="PANTHER" id="PTHR36842:SF1">
    <property type="entry name" value="PROTEIN TOLB"/>
    <property type="match status" value="1"/>
</dbReference>
<sequence length="471" mass="53726">FSQVKDVGFNSNGRLAVISADIDGQNDLFLISLRRNAVRRLTNDFYDDVNPKFLPGTDAIVFSSNRETDSLFVDDTKLEEIDDNFNLFIYDLDTTENIVVRLTNTLSKDLNPKPVDSNTIYYLSDQKGINNIYRYTISENTFTQVTNYNTSVETYDLVEEGTGLGYVLLNKGRRKIYYDSNFDRNKTIFTPQTVRQDVIQAKLVSKRLTERAAERALEQDEVNPEIEEEEEVIDPNELLGLTPADSIDGLTDIIDTDNYVFDEEVVEEEEELQTESFLSNYRQFQEESEIVGPEPYETRFSAQNIVTSFVIDPLRGFGILLETQMNDLLEDQRFYGGVLAISDLRSGDFFGEYELLKYKLDLGIRYDRRSIIHDKDDRSTSGSRTPSLQKYILNKLEFGAALPLTTISRLVFRPFVASTRYLELAEGTIAINTPAGPDVRDSFAGFRMEYVFDNSLTKGLNIYEGARAKIG</sequence>
<organism evidence="1 2">
    <name type="scientific">Durusdinium trenchii</name>
    <dbReference type="NCBI Taxonomy" id="1381693"/>
    <lineage>
        <taxon>Eukaryota</taxon>
        <taxon>Sar</taxon>
        <taxon>Alveolata</taxon>
        <taxon>Dinophyceae</taxon>
        <taxon>Suessiales</taxon>
        <taxon>Symbiodiniaceae</taxon>
        <taxon>Durusdinium</taxon>
    </lineage>
</organism>
<evidence type="ECO:0000313" key="2">
    <source>
        <dbReference type="Proteomes" id="UP001642464"/>
    </source>
</evidence>
<feature type="non-terminal residue" evidence="1">
    <location>
        <position position="1"/>
    </location>
</feature>
<dbReference type="InterPro" id="IPR011042">
    <property type="entry name" value="6-blade_b-propeller_TolB-like"/>
</dbReference>
<evidence type="ECO:0000313" key="1">
    <source>
        <dbReference type="EMBL" id="CAK9019518.1"/>
    </source>
</evidence>
<dbReference type="SUPFAM" id="SSF82171">
    <property type="entry name" value="DPP6 N-terminal domain-like"/>
    <property type="match status" value="1"/>
</dbReference>
<comment type="caution">
    <text evidence="1">The sequence shown here is derived from an EMBL/GenBank/DDBJ whole genome shotgun (WGS) entry which is preliminary data.</text>
</comment>
<feature type="non-terminal residue" evidence="1">
    <location>
        <position position="471"/>
    </location>
</feature>
<protein>
    <submittedName>
        <fullName evidence="1">Uncharacterized protein</fullName>
    </submittedName>
</protein>
<dbReference type="Proteomes" id="UP001642464">
    <property type="component" value="Unassembled WGS sequence"/>
</dbReference>
<gene>
    <name evidence="1" type="ORF">SCF082_LOCUS14555</name>
</gene>
<dbReference type="EMBL" id="CAXAMM010009131">
    <property type="protein sequence ID" value="CAK9019518.1"/>
    <property type="molecule type" value="Genomic_DNA"/>
</dbReference>
<dbReference type="PANTHER" id="PTHR36842">
    <property type="entry name" value="PROTEIN TOLB HOMOLOG"/>
    <property type="match status" value="1"/>
</dbReference>
<reference evidence="1 2" key="1">
    <citation type="submission" date="2024-02" db="EMBL/GenBank/DDBJ databases">
        <authorList>
            <person name="Chen Y."/>
            <person name="Shah S."/>
            <person name="Dougan E. K."/>
            <person name="Thang M."/>
            <person name="Chan C."/>
        </authorList>
    </citation>
    <scope>NUCLEOTIDE SEQUENCE [LARGE SCALE GENOMIC DNA]</scope>
</reference>
<proteinExistence type="predicted"/>
<dbReference type="Gene3D" id="2.120.10.30">
    <property type="entry name" value="TolB, C-terminal domain"/>
    <property type="match status" value="2"/>
</dbReference>
<keyword evidence="2" id="KW-1185">Reference proteome</keyword>
<name>A0ABP0JZJ6_9DINO</name>